<proteinExistence type="predicted"/>
<dbReference type="Gene3D" id="3.50.50.60">
    <property type="entry name" value="FAD/NAD(P)-binding domain"/>
    <property type="match status" value="2"/>
</dbReference>
<dbReference type="GO" id="GO:0005737">
    <property type="term" value="C:cytoplasm"/>
    <property type="evidence" value="ECO:0007669"/>
    <property type="project" value="TreeGrafter"/>
</dbReference>
<dbReference type="HOGENOM" id="CLU_003291_4_0_11"/>
<dbReference type="PRINTS" id="PR00411">
    <property type="entry name" value="PNDRDTASEI"/>
</dbReference>
<dbReference type="Proteomes" id="UP000001219">
    <property type="component" value="Chromosome"/>
</dbReference>
<dbReference type="SUPFAM" id="SSF55424">
    <property type="entry name" value="FAD/NAD-linked reductases, dimerisation (C-terminal) domain"/>
    <property type="match status" value="1"/>
</dbReference>
<dbReference type="InterPro" id="IPR016156">
    <property type="entry name" value="FAD/NAD-linked_Rdtase_dimer_sf"/>
</dbReference>
<evidence type="ECO:0000256" key="3">
    <source>
        <dbReference type="ARBA" id="ARBA00022827"/>
    </source>
</evidence>
<accession>D0L5A9</accession>
<evidence type="ECO:0000256" key="2">
    <source>
        <dbReference type="ARBA" id="ARBA00022630"/>
    </source>
</evidence>
<dbReference type="AlphaFoldDB" id="D0L5A9"/>
<keyword evidence="7" id="KW-1185">Reference proteome</keyword>
<dbReference type="SUPFAM" id="SSF51905">
    <property type="entry name" value="FAD/NAD(P)-binding domain"/>
    <property type="match status" value="2"/>
</dbReference>
<reference evidence="7" key="1">
    <citation type="submission" date="2009-10" db="EMBL/GenBank/DDBJ databases">
        <title>The complete chromosome of Gordonia bronchialis DSM 43247.</title>
        <authorList>
            <consortium name="US DOE Joint Genome Institute (JGI-PGF)"/>
            <person name="Lucas S."/>
            <person name="Copeland A."/>
            <person name="Lapidus A."/>
            <person name="Glavina del Rio T."/>
            <person name="Dalin E."/>
            <person name="Tice H."/>
            <person name="Bruce D."/>
            <person name="Goodwin L."/>
            <person name="Pitluck S."/>
            <person name="Kyrpides N."/>
            <person name="Mavromatis K."/>
            <person name="Ivanova N."/>
            <person name="Ovchinnikova G."/>
            <person name="Saunders E."/>
            <person name="Brettin T."/>
            <person name="Detter J.C."/>
            <person name="Han C."/>
            <person name="Larimer F."/>
            <person name="Land M."/>
            <person name="Hauser L."/>
            <person name="Markowitz V."/>
            <person name="Cheng J.-F."/>
            <person name="Hugenholtz P."/>
            <person name="Woyke T."/>
            <person name="Wu D."/>
            <person name="Jando M."/>
            <person name="Schneider S."/>
            <person name="Goeker M."/>
            <person name="Klenk H.-P."/>
            <person name="Eisen J.A."/>
        </authorList>
    </citation>
    <scope>NUCLEOTIDE SEQUENCE [LARGE SCALE GENOMIC DNA]</scope>
    <source>
        <strain evidence="7">ATCC 25592 / DSM 43247 / BCRC 13721 / JCM 3198 / KCTC 3076 / NBRC 16047 / NCTC 10667</strain>
    </source>
</reference>
<dbReference type="Pfam" id="PF07992">
    <property type="entry name" value="Pyr_redox_2"/>
    <property type="match status" value="1"/>
</dbReference>
<evidence type="ECO:0000256" key="1">
    <source>
        <dbReference type="ARBA" id="ARBA00001974"/>
    </source>
</evidence>
<evidence type="ECO:0000256" key="4">
    <source>
        <dbReference type="ARBA" id="ARBA00023002"/>
    </source>
</evidence>
<dbReference type="KEGG" id="gbr:Gbro_4215"/>
<name>D0L5A9_GORB4</name>
<dbReference type="OrthoDB" id="4213189at2"/>
<dbReference type="Gene3D" id="3.30.390.30">
    <property type="match status" value="1"/>
</dbReference>
<organism evidence="6 7">
    <name type="scientific">Gordonia bronchialis (strain ATCC 25592 / DSM 43247 / BCRC 13721 / JCM 3198 / KCTC 3076 / NBRC 16047 / NCTC 10667)</name>
    <name type="common">Rhodococcus bronchialis</name>
    <dbReference type="NCBI Taxonomy" id="526226"/>
    <lineage>
        <taxon>Bacteria</taxon>
        <taxon>Bacillati</taxon>
        <taxon>Actinomycetota</taxon>
        <taxon>Actinomycetes</taxon>
        <taxon>Mycobacteriales</taxon>
        <taxon>Gordoniaceae</taxon>
        <taxon>Gordonia</taxon>
    </lineage>
</organism>
<dbReference type="RefSeq" id="WP_012835868.1">
    <property type="nucleotide sequence ID" value="NC_013441.1"/>
</dbReference>
<dbReference type="PRINTS" id="PR00368">
    <property type="entry name" value="FADPNR"/>
</dbReference>
<dbReference type="InterPro" id="IPR050446">
    <property type="entry name" value="FAD-oxidoreductase/Apoptosis"/>
</dbReference>
<evidence type="ECO:0000313" key="7">
    <source>
        <dbReference type="Proteomes" id="UP000001219"/>
    </source>
</evidence>
<dbReference type="InterPro" id="IPR036188">
    <property type="entry name" value="FAD/NAD-bd_sf"/>
</dbReference>
<evidence type="ECO:0000313" key="6">
    <source>
        <dbReference type="EMBL" id="ACY23367.1"/>
    </source>
</evidence>
<protein>
    <submittedName>
        <fullName evidence="6">FAD-dependent pyridine nucleotide-disulphide oxidoreductase</fullName>
    </submittedName>
</protein>
<dbReference type="eggNOG" id="COG0446">
    <property type="taxonomic scope" value="Bacteria"/>
</dbReference>
<feature type="domain" description="FAD/NAD(P)-binding" evidence="5">
    <location>
        <begin position="5"/>
        <end position="298"/>
    </location>
</feature>
<sequence>MSARNLVIVGASLAGVRAAEGARAHGWTGRITMIGDEPHVPYDRPPLSKAALESELSPDLPMLRRPEIWDALDVDLHTSTAALGVDAGARRVHTSTGDVDFDALVVATGSRPRSLAALDGIGGVHQLRSFDDALAVRGALDTAEKLTVFGAGFIGSEVASAAVVRGIEVTMVNASTRPLARHVGPQAADMLLTLHHTAGVRTILGGSLVDITVRDNQICNVHLDTGDRLGTDAVVVGIGAEPSTDWLRGSDIELDPISGGVRCDATMATSAPAVWAAGDVASVDAHPGGHWTTAVATGFVAGANAAGAQEVHAGVPFAWSSWYGHRIQMVGRTVDAEEVIVADGHVEYRDSGRVVGGVGIDKPGPLARLRRDLLATAQPTGPTTAA</sequence>
<dbReference type="PANTHER" id="PTHR43557:SF2">
    <property type="entry name" value="RIESKE DOMAIN-CONTAINING PROTEIN-RELATED"/>
    <property type="match status" value="1"/>
</dbReference>
<dbReference type="EMBL" id="CP001802">
    <property type="protein sequence ID" value="ACY23367.1"/>
    <property type="molecule type" value="Genomic_DNA"/>
</dbReference>
<dbReference type="InterPro" id="IPR023753">
    <property type="entry name" value="FAD/NAD-binding_dom"/>
</dbReference>
<keyword evidence="4" id="KW-0560">Oxidoreductase</keyword>
<evidence type="ECO:0000259" key="5">
    <source>
        <dbReference type="Pfam" id="PF07992"/>
    </source>
</evidence>
<reference evidence="6 7" key="2">
    <citation type="journal article" date="2010" name="Stand. Genomic Sci.">
        <title>Complete genome sequence of Gordonia bronchialis type strain (3410).</title>
        <authorList>
            <person name="Ivanova N."/>
            <person name="Sikorski J."/>
            <person name="Jando M."/>
            <person name="Lapidus A."/>
            <person name="Nolan M."/>
            <person name="Lucas S."/>
            <person name="Del Rio T.G."/>
            <person name="Tice H."/>
            <person name="Copeland A."/>
            <person name="Cheng J.F."/>
            <person name="Chen F."/>
            <person name="Bruce D."/>
            <person name="Goodwin L."/>
            <person name="Pitluck S."/>
            <person name="Mavromatis K."/>
            <person name="Ovchinnikova G."/>
            <person name="Pati A."/>
            <person name="Chen A."/>
            <person name="Palaniappan K."/>
            <person name="Land M."/>
            <person name="Hauser L."/>
            <person name="Chang Y.J."/>
            <person name="Jeffries C.D."/>
            <person name="Chain P."/>
            <person name="Saunders E."/>
            <person name="Han C."/>
            <person name="Detter J.C."/>
            <person name="Brettin T."/>
            <person name="Rohde M."/>
            <person name="Goker M."/>
            <person name="Bristow J."/>
            <person name="Eisen J.A."/>
            <person name="Markowitz V."/>
            <person name="Hugenholtz P."/>
            <person name="Klenk H.P."/>
            <person name="Kyrpides N.C."/>
        </authorList>
    </citation>
    <scope>NUCLEOTIDE SEQUENCE [LARGE SCALE GENOMIC DNA]</scope>
    <source>
        <strain evidence="7">ATCC 25592 / DSM 43247 / BCRC 13721 / JCM 3198 / KCTC 3076 / NBRC 16047 / NCTC 10667</strain>
    </source>
</reference>
<dbReference type="GO" id="GO:0016651">
    <property type="term" value="F:oxidoreductase activity, acting on NAD(P)H"/>
    <property type="evidence" value="ECO:0007669"/>
    <property type="project" value="TreeGrafter"/>
</dbReference>
<keyword evidence="2" id="KW-0285">Flavoprotein</keyword>
<comment type="cofactor">
    <cofactor evidence="1">
        <name>FAD</name>
        <dbReference type="ChEBI" id="CHEBI:57692"/>
    </cofactor>
</comment>
<keyword evidence="3" id="KW-0274">FAD</keyword>
<gene>
    <name evidence="6" type="ordered locus">Gbro_4215</name>
</gene>
<dbReference type="STRING" id="526226.Gbro_4215"/>
<dbReference type="PANTHER" id="PTHR43557">
    <property type="entry name" value="APOPTOSIS-INDUCING FACTOR 1"/>
    <property type="match status" value="1"/>
</dbReference>